<organism evidence="2 3">
    <name type="scientific">Puccinia graminis f. sp. tritici</name>
    <dbReference type="NCBI Taxonomy" id="56615"/>
    <lineage>
        <taxon>Eukaryota</taxon>
        <taxon>Fungi</taxon>
        <taxon>Dikarya</taxon>
        <taxon>Basidiomycota</taxon>
        <taxon>Pucciniomycotina</taxon>
        <taxon>Pucciniomycetes</taxon>
        <taxon>Pucciniales</taxon>
        <taxon>Pucciniaceae</taxon>
        <taxon>Puccinia</taxon>
    </lineage>
</organism>
<dbReference type="OrthoDB" id="3647690at2759"/>
<dbReference type="EMBL" id="VSWC01000132">
    <property type="protein sequence ID" value="KAA1079144.1"/>
    <property type="molecule type" value="Genomic_DNA"/>
</dbReference>
<feature type="compositionally biased region" description="Basic and acidic residues" evidence="1">
    <location>
        <begin position="64"/>
        <end position="73"/>
    </location>
</feature>
<sequence length="203" mass="22479">MKKPKRQPKEWPASQILQESGGKYLIEWIGLDPSTGSPWEPTWEPKKMANHALVADWQKTKKSGGPERSESASDIHLPGTTYNSGQAKAISKSGGNTLTDCHINPHLTKIKSSPSHYNRPNCLPANDIQDLNQEQHNITTHQELDENPNHIVEAGLGFILDPHLADPSCRCNQERFILGGAAARAAWPEHLLRSLQSQGITFV</sequence>
<dbReference type="Proteomes" id="UP000324748">
    <property type="component" value="Unassembled WGS sequence"/>
</dbReference>
<dbReference type="AlphaFoldDB" id="A0A5B0MSU6"/>
<accession>A0A5B0MSU6</accession>
<name>A0A5B0MSU6_PUCGR</name>
<reference evidence="2 3" key="1">
    <citation type="submission" date="2019-05" db="EMBL/GenBank/DDBJ databases">
        <title>Emergence of the Ug99 lineage of the wheat stem rust pathogen through somatic hybridization.</title>
        <authorList>
            <person name="Li F."/>
            <person name="Upadhyaya N.M."/>
            <person name="Sperschneider J."/>
            <person name="Matny O."/>
            <person name="Nguyen-Phuc H."/>
            <person name="Mago R."/>
            <person name="Raley C."/>
            <person name="Miller M.E."/>
            <person name="Silverstein K.A.T."/>
            <person name="Henningsen E."/>
            <person name="Hirsch C.D."/>
            <person name="Visser B."/>
            <person name="Pretorius Z.A."/>
            <person name="Steffenson B.J."/>
            <person name="Schwessinger B."/>
            <person name="Dodds P.N."/>
            <person name="Figueroa M."/>
        </authorList>
    </citation>
    <scope>NUCLEOTIDE SEQUENCE [LARGE SCALE GENOMIC DNA]</scope>
    <source>
        <strain evidence="2">21-0</strain>
    </source>
</reference>
<evidence type="ECO:0000313" key="2">
    <source>
        <dbReference type="EMBL" id="KAA1079144.1"/>
    </source>
</evidence>
<evidence type="ECO:0000313" key="3">
    <source>
        <dbReference type="Proteomes" id="UP000324748"/>
    </source>
</evidence>
<evidence type="ECO:0008006" key="4">
    <source>
        <dbReference type="Google" id="ProtNLM"/>
    </source>
</evidence>
<protein>
    <recommendedName>
        <fullName evidence="4">Chromo domain-containing protein</fullName>
    </recommendedName>
</protein>
<proteinExistence type="predicted"/>
<comment type="caution">
    <text evidence="2">The sequence shown here is derived from an EMBL/GenBank/DDBJ whole genome shotgun (WGS) entry which is preliminary data.</text>
</comment>
<keyword evidence="3" id="KW-1185">Reference proteome</keyword>
<feature type="region of interest" description="Disordered" evidence="1">
    <location>
        <begin position="59"/>
        <end position="80"/>
    </location>
</feature>
<evidence type="ECO:0000256" key="1">
    <source>
        <dbReference type="SAM" id="MobiDB-lite"/>
    </source>
</evidence>
<gene>
    <name evidence="2" type="ORF">PGT21_001272</name>
</gene>